<name>A0A9D1D9N7_9FIRM</name>
<dbReference type="InterPro" id="IPR003593">
    <property type="entry name" value="AAA+_ATPase"/>
</dbReference>
<keyword evidence="1" id="KW-0813">Transport</keyword>
<keyword evidence="2" id="KW-0547">Nucleotide-binding</keyword>
<dbReference type="GO" id="GO:0005304">
    <property type="term" value="F:L-valine transmembrane transporter activity"/>
    <property type="evidence" value="ECO:0007669"/>
    <property type="project" value="TreeGrafter"/>
</dbReference>
<protein>
    <submittedName>
        <fullName evidence="5">ABC transporter ATP-binding protein</fullName>
    </submittedName>
</protein>
<evidence type="ECO:0000256" key="1">
    <source>
        <dbReference type="ARBA" id="ARBA00022448"/>
    </source>
</evidence>
<dbReference type="AlphaFoldDB" id="A0A9D1D9N7"/>
<dbReference type="GO" id="GO:1903805">
    <property type="term" value="P:L-valine import across plasma membrane"/>
    <property type="evidence" value="ECO:0007669"/>
    <property type="project" value="TreeGrafter"/>
</dbReference>
<feature type="domain" description="ABC transporter" evidence="4">
    <location>
        <begin position="12"/>
        <end position="260"/>
    </location>
</feature>
<dbReference type="GO" id="GO:0015808">
    <property type="term" value="P:L-alanine transport"/>
    <property type="evidence" value="ECO:0007669"/>
    <property type="project" value="TreeGrafter"/>
</dbReference>
<evidence type="ECO:0000256" key="3">
    <source>
        <dbReference type="ARBA" id="ARBA00022840"/>
    </source>
</evidence>
<organism evidence="5 6">
    <name type="scientific">Candidatus Choladousia intestinavium</name>
    <dbReference type="NCBI Taxonomy" id="2840727"/>
    <lineage>
        <taxon>Bacteria</taxon>
        <taxon>Bacillati</taxon>
        <taxon>Bacillota</taxon>
        <taxon>Clostridia</taxon>
        <taxon>Lachnospirales</taxon>
        <taxon>Lachnospiraceae</taxon>
        <taxon>Lachnospiraceae incertae sedis</taxon>
        <taxon>Candidatus Choladousia</taxon>
    </lineage>
</organism>
<reference evidence="5" key="1">
    <citation type="submission" date="2020-10" db="EMBL/GenBank/DDBJ databases">
        <authorList>
            <person name="Gilroy R."/>
        </authorList>
    </citation>
    <scope>NUCLEOTIDE SEQUENCE</scope>
    <source>
        <strain evidence="5">ChiSjej4B22-8148</strain>
    </source>
</reference>
<dbReference type="InterPro" id="IPR032823">
    <property type="entry name" value="BCA_ABC_TP_C"/>
</dbReference>
<dbReference type="GO" id="GO:0005886">
    <property type="term" value="C:plasma membrane"/>
    <property type="evidence" value="ECO:0007669"/>
    <property type="project" value="TreeGrafter"/>
</dbReference>
<dbReference type="Pfam" id="PF12399">
    <property type="entry name" value="BCA_ABC_TP_C"/>
    <property type="match status" value="1"/>
</dbReference>
<sequence length="267" mass="29766">MSSEKKKEVPVLQAKSLGIQFGGLRAVQDFNMEIAQSELVGLIGPNGAGKTTVFNMLTGVYQPTEGSFYLNGVKMNGKKTHQVVEAGIARTFQNIRLFKKLSVEENVKAAMNMHMTYSLASALFRGKQYWKQEEEVHEKALELLKVVRLEDKADVTAQNLPYGQQRRLEIARALATGMKLLLLDEPAAGMNPTETAELLEIINLIRDKFKIPVLLIEHDMSLVMKICQRIQVIDYGITIASGTPEEIANNPRVIEAYLGKDEEEAVC</sequence>
<proteinExistence type="predicted"/>
<reference evidence="5" key="2">
    <citation type="journal article" date="2021" name="PeerJ">
        <title>Extensive microbial diversity within the chicken gut microbiome revealed by metagenomics and culture.</title>
        <authorList>
            <person name="Gilroy R."/>
            <person name="Ravi A."/>
            <person name="Getino M."/>
            <person name="Pursley I."/>
            <person name="Horton D.L."/>
            <person name="Alikhan N.F."/>
            <person name="Baker D."/>
            <person name="Gharbi K."/>
            <person name="Hall N."/>
            <person name="Watson M."/>
            <person name="Adriaenssens E.M."/>
            <person name="Foster-Nyarko E."/>
            <person name="Jarju S."/>
            <person name="Secka A."/>
            <person name="Antonio M."/>
            <person name="Oren A."/>
            <person name="Chaudhuri R.R."/>
            <person name="La Ragione R."/>
            <person name="Hildebrand F."/>
            <person name="Pallen M.J."/>
        </authorList>
    </citation>
    <scope>NUCLEOTIDE SEQUENCE</scope>
    <source>
        <strain evidence="5">ChiSjej4B22-8148</strain>
    </source>
</reference>
<dbReference type="GO" id="GO:0015188">
    <property type="term" value="F:L-isoleucine transmembrane transporter activity"/>
    <property type="evidence" value="ECO:0007669"/>
    <property type="project" value="TreeGrafter"/>
</dbReference>
<keyword evidence="3 5" id="KW-0067">ATP-binding</keyword>
<dbReference type="InterPro" id="IPR051120">
    <property type="entry name" value="ABC_AA/LPS_Transport"/>
</dbReference>
<dbReference type="GO" id="GO:0005524">
    <property type="term" value="F:ATP binding"/>
    <property type="evidence" value="ECO:0007669"/>
    <property type="project" value="UniProtKB-KW"/>
</dbReference>
<dbReference type="InterPro" id="IPR003439">
    <property type="entry name" value="ABC_transporter-like_ATP-bd"/>
</dbReference>
<evidence type="ECO:0000259" key="4">
    <source>
        <dbReference type="PROSITE" id="PS50893"/>
    </source>
</evidence>
<dbReference type="SUPFAM" id="SSF52540">
    <property type="entry name" value="P-loop containing nucleoside triphosphate hydrolases"/>
    <property type="match status" value="1"/>
</dbReference>
<accession>A0A9D1D9N7</accession>
<dbReference type="Pfam" id="PF00005">
    <property type="entry name" value="ABC_tran"/>
    <property type="match status" value="1"/>
</dbReference>
<dbReference type="Gene3D" id="3.40.50.300">
    <property type="entry name" value="P-loop containing nucleotide triphosphate hydrolases"/>
    <property type="match status" value="1"/>
</dbReference>
<dbReference type="GO" id="GO:0015192">
    <property type="term" value="F:L-phenylalanine transmembrane transporter activity"/>
    <property type="evidence" value="ECO:0007669"/>
    <property type="project" value="TreeGrafter"/>
</dbReference>
<dbReference type="PANTHER" id="PTHR45772">
    <property type="entry name" value="CONSERVED COMPONENT OF ABC TRANSPORTER FOR NATURAL AMINO ACIDS-RELATED"/>
    <property type="match status" value="1"/>
</dbReference>
<dbReference type="CDD" id="cd03219">
    <property type="entry name" value="ABC_Mj1267_LivG_branched"/>
    <property type="match status" value="1"/>
</dbReference>
<comment type="caution">
    <text evidence="5">The sequence shown here is derived from an EMBL/GenBank/DDBJ whole genome shotgun (WGS) entry which is preliminary data.</text>
</comment>
<dbReference type="Proteomes" id="UP000886757">
    <property type="component" value="Unassembled WGS sequence"/>
</dbReference>
<dbReference type="GO" id="GO:1903806">
    <property type="term" value="P:L-isoleucine import across plasma membrane"/>
    <property type="evidence" value="ECO:0007669"/>
    <property type="project" value="TreeGrafter"/>
</dbReference>
<evidence type="ECO:0000313" key="6">
    <source>
        <dbReference type="Proteomes" id="UP000886757"/>
    </source>
</evidence>
<dbReference type="PROSITE" id="PS50893">
    <property type="entry name" value="ABC_TRANSPORTER_2"/>
    <property type="match status" value="1"/>
</dbReference>
<dbReference type="InterPro" id="IPR027417">
    <property type="entry name" value="P-loop_NTPase"/>
</dbReference>
<dbReference type="FunFam" id="3.40.50.300:FF:000421">
    <property type="entry name" value="Branched-chain amino acid ABC transporter ATP-binding protein"/>
    <property type="match status" value="1"/>
</dbReference>
<dbReference type="SMART" id="SM00382">
    <property type="entry name" value="AAA"/>
    <property type="match status" value="1"/>
</dbReference>
<dbReference type="GO" id="GO:0042941">
    <property type="term" value="P:D-alanine transmembrane transport"/>
    <property type="evidence" value="ECO:0007669"/>
    <property type="project" value="TreeGrafter"/>
</dbReference>
<dbReference type="GO" id="GO:0016887">
    <property type="term" value="F:ATP hydrolysis activity"/>
    <property type="evidence" value="ECO:0007669"/>
    <property type="project" value="InterPro"/>
</dbReference>
<evidence type="ECO:0000313" key="5">
    <source>
        <dbReference type="EMBL" id="HIR14234.1"/>
    </source>
</evidence>
<evidence type="ECO:0000256" key="2">
    <source>
        <dbReference type="ARBA" id="ARBA00022741"/>
    </source>
</evidence>
<gene>
    <name evidence="5" type="ORF">IAB31_09965</name>
</gene>
<dbReference type="PANTHER" id="PTHR45772:SF7">
    <property type="entry name" value="AMINO ACID ABC TRANSPORTER ATP-BINDING PROTEIN"/>
    <property type="match status" value="1"/>
</dbReference>
<dbReference type="EMBL" id="DVGK01000112">
    <property type="protein sequence ID" value="HIR14234.1"/>
    <property type="molecule type" value="Genomic_DNA"/>
</dbReference>